<dbReference type="Gene3D" id="3.50.50.60">
    <property type="entry name" value="FAD/NAD(P)-binding domain"/>
    <property type="match status" value="2"/>
</dbReference>
<keyword evidence="2" id="KW-0125">Carotenoid biosynthesis</keyword>
<dbReference type="Pfam" id="PF01593">
    <property type="entry name" value="Amino_oxidase"/>
    <property type="match status" value="1"/>
</dbReference>
<gene>
    <name evidence="5" type="ordered locus">Mzhil_0948</name>
</gene>
<dbReference type="PANTHER" id="PTHR43734:SF1">
    <property type="entry name" value="PHYTOENE DESATURASE"/>
    <property type="match status" value="1"/>
</dbReference>
<evidence type="ECO:0000313" key="5">
    <source>
        <dbReference type="EMBL" id="AEH60807.1"/>
    </source>
</evidence>
<evidence type="ECO:0000313" key="6">
    <source>
        <dbReference type="Proteomes" id="UP000006622"/>
    </source>
</evidence>
<dbReference type="GO" id="GO:0016491">
    <property type="term" value="F:oxidoreductase activity"/>
    <property type="evidence" value="ECO:0007669"/>
    <property type="project" value="UniProtKB-KW"/>
</dbReference>
<dbReference type="HOGENOM" id="CLU_019722_2_1_2"/>
<evidence type="ECO:0000256" key="2">
    <source>
        <dbReference type="ARBA" id="ARBA00022746"/>
    </source>
</evidence>
<dbReference type="SUPFAM" id="SSF51905">
    <property type="entry name" value="FAD/NAD(P)-binding domain"/>
    <property type="match status" value="1"/>
</dbReference>
<dbReference type="InterPro" id="IPR014105">
    <property type="entry name" value="Carotenoid/retinoid_OxRdtase"/>
</dbReference>
<dbReference type="OrthoDB" id="40741at2157"/>
<evidence type="ECO:0000256" key="3">
    <source>
        <dbReference type="ARBA" id="ARBA00023002"/>
    </source>
</evidence>
<dbReference type="GO" id="GO:0016117">
    <property type="term" value="P:carotenoid biosynthetic process"/>
    <property type="evidence" value="ECO:0007669"/>
    <property type="project" value="UniProtKB-KW"/>
</dbReference>
<evidence type="ECO:0000259" key="4">
    <source>
        <dbReference type="Pfam" id="PF01593"/>
    </source>
</evidence>
<name>F7XLE4_METZD</name>
<keyword evidence="6" id="KW-1185">Reference proteome</keyword>
<dbReference type="AlphaFoldDB" id="F7XLE4"/>
<dbReference type="RefSeq" id="WP_013898246.1">
    <property type="nucleotide sequence ID" value="NC_015676.1"/>
</dbReference>
<dbReference type="Proteomes" id="UP000006622">
    <property type="component" value="Chromosome"/>
</dbReference>
<keyword evidence="3" id="KW-0560">Oxidoreductase</keyword>
<dbReference type="PANTHER" id="PTHR43734">
    <property type="entry name" value="PHYTOENE DESATURASE"/>
    <property type="match status" value="1"/>
</dbReference>
<comment type="pathway">
    <text evidence="1">Carotenoid biosynthesis.</text>
</comment>
<dbReference type="InterPro" id="IPR002937">
    <property type="entry name" value="Amino_oxidase"/>
</dbReference>
<dbReference type="InterPro" id="IPR036188">
    <property type="entry name" value="FAD/NAD-bd_sf"/>
</dbReference>
<proteinExistence type="predicted"/>
<protein>
    <submittedName>
        <fullName evidence="5">Phytoene desaturase</fullName>
    </submittedName>
</protein>
<reference evidence="5" key="1">
    <citation type="submission" date="2010-07" db="EMBL/GenBank/DDBJ databases">
        <title>The complete genome of Methanosalsum zhilinae DSM 4017.</title>
        <authorList>
            <consortium name="US DOE Joint Genome Institute (JGI-PGF)"/>
            <person name="Lucas S."/>
            <person name="Copeland A."/>
            <person name="Lapidus A."/>
            <person name="Glavina del Rio T."/>
            <person name="Dalin E."/>
            <person name="Tice H."/>
            <person name="Bruce D."/>
            <person name="Goodwin L."/>
            <person name="Pitluck S."/>
            <person name="Kyrpides N."/>
            <person name="Mavromatis K."/>
            <person name="Ovchinnikova G."/>
            <person name="Daligault H."/>
            <person name="Detter J.C."/>
            <person name="Han C."/>
            <person name="Tapia R."/>
            <person name="Larimer F."/>
            <person name="Land M."/>
            <person name="Hauser L."/>
            <person name="Markowitz V."/>
            <person name="Cheng J.-F."/>
            <person name="Hugenholtz P."/>
            <person name="Woyke T."/>
            <person name="Wu D."/>
            <person name="Spring S."/>
            <person name="Schueler E."/>
            <person name="Brambilla E."/>
            <person name="Klenk H.-P."/>
            <person name="Eisen J.A."/>
        </authorList>
    </citation>
    <scope>NUCLEOTIDE SEQUENCE</scope>
    <source>
        <strain evidence="5">DSM 4017</strain>
    </source>
</reference>
<accession>F7XLE4</accession>
<dbReference type="GeneID" id="10822570"/>
<dbReference type="EMBL" id="CP002101">
    <property type="protein sequence ID" value="AEH60807.1"/>
    <property type="molecule type" value="Genomic_DNA"/>
</dbReference>
<dbReference type="STRING" id="679901.Mzhil_0948"/>
<sequence precursor="true">MKIIVIGAGFGGLSAASLFAKDGHQVIVIEKNEASGGRASVYSESGFNFDMGPSWYLMPDIYENYFAEFDKKPEDYYELKKLDPSYRVFFGDKKVVDISPSLEKNYELFDSFEENGGEKLKNYLESAGKMYESSVKDMLYKDFTSLSDFLSGKLLFKGMKLNILESLDHFVNKRFKSDEARKVLEYSIGFLGSSPQKTPSMYHIMSHIDMTMGVFYPEGGMRKVASSMHELALEQGVEFKFNEPVTSIEIKNKKATKVITFNGEYECDLVLVNADYAHSELDMVPDNHQTYSKKYWETRVMAPSAFVAYVGIDKVLDKLDHHNLFLKEDWSNKFDQLFDPKKAAWPDSPSYYVNIPSRTDSTASPEGTDTLFILVPLAPGLEDTKEKRDQLYHKIMEDLEKKVHEDIRGHVVVKKIFALDDFEQRYNAYKGTALGISHTLRQTAVWRPAHKSKKVSNLYYSGQYTHPGIGVPMTLISSQIVAEQVNEENKRKK</sequence>
<organism evidence="5 6">
    <name type="scientific">Methanosalsum zhilinae (strain DSM 4017 / NBRC 107636 / OCM 62 / WeN5)</name>
    <name type="common">Methanohalophilus zhilinae</name>
    <dbReference type="NCBI Taxonomy" id="679901"/>
    <lineage>
        <taxon>Archaea</taxon>
        <taxon>Methanobacteriati</taxon>
        <taxon>Methanobacteriota</taxon>
        <taxon>Stenosarchaea group</taxon>
        <taxon>Methanomicrobia</taxon>
        <taxon>Methanosarcinales</taxon>
        <taxon>Methanosarcinaceae</taxon>
        <taxon>Methanosalsum</taxon>
    </lineage>
</organism>
<evidence type="ECO:0000256" key="1">
    <source>
        <dbReference type="ARBA" id="ARBA00004829"/>
    </source>
</evidence>
<feature type="domain" description="Amine oxidase" evidence="4">
    <location>
        <begin position="11"/>
        <end position="485"/>
    </location>
</feature>
<dbReference type="NCBIfam" id="TIGR02734">
    <property type="entry name" value="crtI_fam"/>
    <property type="match status" value="1"/>
</dbReference>
<dbReference type="KEGG" id="mzh:Mzhil_0948"/>